<evidence type="ECO:0000313" key="3">
    <source>
        <dbReference type="Proteomes" id="UP000467840"/>
    </source>
</evidence>
<evidence type="ECO:0008006" key="4">
    <source>
        <dbReference type="Google" id="ProtNLM"/>
    </source>
</evidence>
<proteinExistence type="predicted"/>
<comment type="caution">
    <text evidence="2">The sequence shown here is derived from an EMBL/GenBank/DDBJ whole genome shotgun (WGS) entry which is preliminary data.</text>
</comment>
<feature type="region of interest" description="Disordered" evidence="1">
    <location>
        <begin position="154"/>
        <end position="174"/>
    </location>
</feature>
<protein>
    <recommendedName>
        <fullName evidence="4">Retrotransposon Copia-like N-terminal domain-containing protein</fullName>
    </recommendedName>
</protein>
<dbReference type="Proteomes" id="UP000467840">
    <property type="component" value="Chromosome 16"/>
</dbReference>
<name>A0A6A6LNG8_HEVBR</name>
<evidence type="ECO:0000313" key="2">
    <source>
        <dbReference type="EMBL" id="KAF2302961.1"/>
    </source>
</evidence>
<organism evidence="2 3">
    <name type="scientific">Hevea brasiliensis</name>
    <name type="common">Para rubber tree</name>
    <name type="synonym">Siphonia brasiliensis</name>
    <dbReference type="NCBI Taxonomy" id="3981"/>
    <lineage>
        <taxon>Eukaryota</taxon>
        <taxon>Viridiplantae</taxon>
        <taxon>Streptophyta</taxon>
        <taxon>Embryophyta</taxon>
        <taxon>Tracheophyta</taxon>
        <taxon>Spermatophyta</taxon>
        <taxon>Magnoliopsida</taxon>
        <taxon>eudicotyledons</taxon>
        <taxon>Gunneridae</taxon>
        <taxon>Pentapetalae</taxon>
        <taxon>rosids</taxon>
        <taxon>fabids</taxon>
        <taxon>Malpighiales</taxon>
        <taxon>Euphorbiaceae</taxon>
        <taxon>Crotonoideae</taxon>
        <taxon>Micrandreae</taxon>
        <taxon>Hevea</taxon>
    </lineage>
</organism>
<dbReference type="AlphaFoldDB" id="A0A6A6LNG8"/>
<evidence type="ECO:0000256" key="1">
    <source>
        <dbReference type="SAM" id="MobiDB-lite"/>
    </source>
</evidence>
<gene>
    <name evidence="2" type="ORF">GH714_011911</name>
</gene>
<reference evidence="2 3" key="1">
    <citation type="journal article" date="2020" name="Mol. Plant">
        <title>The Chromosome-Based Rubber Tree Genome Provides New Insights into Spurge Genome Evolution and Rubber Biosynthesis.</title>
        <authorList>
            <person name="Liu J."/>
            <person name="Shi C."/>
            <person name="Shi C.C."/>
            <person name="Li W."/>
            <person name="Zhang Q.J."/>
            <person name="Zhang Y."/>
            <person name="Li K."/>
            <person name="Lu H.F."/>
            <person name="Shi C."/>
            <person name="Zhu S.T."/>
            <person name="Xiao Z.Y."/>
            <person name="Nan H."/>
            <person name="Yue Y."/>
            <person name="Zhu X.G."/>
            <person name="Wu Y."/>
            <person name="Hong X.N."/>
            <person name="Fan G.Y."/>
            <person name="Tong Y."/>
            <person name="Zhang D."/>
            <person name="Mao C.L."/>
            <person name="Liu Y.L."/>
            <person name="Hao S.J."/>
            <person name="Liu W.Q."/>
            <person name="Lv M.Q."/>
            <person name="Zhang H.B."/>
            <person name="Liu Y."/>
            <person name="Hu-Tang G.R."/>
            <person name="Wang J.P."/>
            <person name="Wang J.H."/>
            <person name="Sun Y.H."/>
            <person name="Ni S.B."/>
            <person name="Chen W.B."/>
            <person name="Zhang X.C."/>
            <person name="Jiao Y.N."/>
            <person name="Eichler E.E."/>
            <person name="Li G.H."/>
            <person name="Liu X."/>
            <person name="Gao L.Z."/>
        </authorList>
    </citation>
    <scope>NUCLEOTIDE SEQUENCE [LARGE SCALE GENOMIC DNA]</scope>
    <source>
        <strain evidence="3">cv. GT1</strain>
        <tissue evidence="2">Leaf</tissue>
    </source>
</reference>
<keyword evidence="3" id="KW-1185">Reference proteome</keyword>
<dbReference type="EMBL" id="JAAGAX010000009">
    <property type="protein sequence ID" value="KAF2302961.1"/>
    <property type="molecule type" value="Genomic_DNA"/>
</dbReference>
<accession>A0A6A6LNG8</accession>
<feature type="region of interest" description="Disordered" evidence="1">
    <location>
        <begin position="103"/>
        <end position="126"/>
    </location>
</feature>
<sequence length="214" mass="24451">MDESIVVTKQSPGKNDAVTDLVTQMAQILNQTQTQSSSSESASQIGVKLDGTNYALWSQVLEMYIAGNDRLGIFSPRRSLVVHEQHPIQSEPIQNPMQTQLEPEWTNEQPKDNEQSKDIEQPEQQQPLVPDHSLENTLEVQILNSSLDSNDSGVFKLPFRHNRGKPPSKYSKWREKGQPIQLPIMSQQIDYQNLSRDSFISYQLNTYQEITKRL</sequence>
<feature type="compositionally biased region" description="Basic and acidic residues" evidence="1">
    <location>
        <begin position="109"/>
        <end position="120"/>
    </location>
</feature>